<dbReference type="GO" id="GO:0030687">
    <property type="term" value="C:preribosome, large subunit precursor"/>
    <property type="evidence" value="ECO:0007669"/>
    <property type="project" value="TreeGrafter"/>
</dbReference>
<dbReference type="Pfam" id="PF04031">
    <property type="entry name" value="Las1"/>
    <property type="match status" value="1"/>
</dbReference>
<reference evidence="2" key="1">
    <citation type="submission" date="2015-06" db="EMBL/GenBank/DDBJ databases">
        <title>Expansion of signal transduction pathways in fungi by whole-genome duplication.</title>
        <authorList>
            <consortium name="DOE Joint Genome Institute"/>
            <person name="Corrochano L.M."/>
            <person name="Kuo A."/>
            <person name="Marcet-Houben M."/>
            <person name="Polaino S."/>
            <person name="Salamov A."/>
            <person name="Villalobos J.M."/>
            <person name="Alvarez M.I."/>
            <person name="Avalos J."/>
            <person name="Benito E.P."/>
            <person name="Benoit I."/>
            <person name="Burger G."/>
            <person name="Camino L.P."/>
            <person name="Canovas D."/>
            <person name="Cerda-Olmedo E."/>
            <person name="Cheng J.-F."/>
            <person name="Dominguez A."/>
            <person name="Elias M."/>
            <person name="Eslava A.P."/>
            <person name="Glaser F."/>
            <person name="Grimwood J."/>
            <person name="Gutierrez G."/>
            <person name="Heitman J."/>
            <person name="Henrissat B."/>
            <person name="Iturriaga E.A."/>
            <person name="Lang B.F."/>
            <person name="Lavin J.L."/>
            <person name="Lee S."/>
            <person name="Li W."/>
            <person name="Lindquist E."/>
            <person name="Lopez-Garcia S."/>
            <person name="Luque E.M."/>
            <person name="Marcos A.T."/>
            <person name="Martin J."/>
            <person name="McCluskey K."/>
            <person name="Medina H.R."/>
            <person name="Miralles-Duran A."/>
            <person name="Miyazaki A."/>
            <person name="Munoz-Torres E."/>
            <person name="Oguiza J.A."/>
            <person name="Ohm R."/>
            <person name="Olmedo M."/>
            <person name="Orejas M."/>
            <person name="Ortiz-Castellanos L."/>
            <person name="Pisabarro A.G."/>
            <person name="Rodriguez-Romero J."/>
            <person name="Ruiz-Herrera J."/>
            <person name="Ruiz-Vazquez R."/>
            <person name="Sanz C."/>
            <person name="Schackwitz W."/>
            <person name="Schmutz J."/>
            <person name="Shahriari M."/>
            <person name="Shelest E."/>
            <person name="Silva-Franco F."/>
            <person name="Soanes D."/>
            <person name="Syed K."/>
            <person name="Tagua V.G."/>
            <person name="Talbot N.J."/>
            <person name="Thon M."/>
            <person name="De vries R.P."/>
            <person name="Wiebenga A."/>
            <person name="Yadav J.S."/>
            <person name="Braun E.L."/>
            <person name="Baker S."/>
            <person name="Garre V."/>
            <person name="Horwitz B."/>
            <person name="Torres-Martinez S."/>
            <person name="Idnurm A."/>
            <person name="Herrera-Estrella A."/>
            <person name="Gabaldon T."/>
            <person name="Grigoriev I.V."/>
        </authorList>
    </citation>
    <scope>NUCLEOTIDE SEQUENCE [LARGE SCALE GENOMIC DNA]</scope>
    <source>
        <strain evidence="2">NRRL 1555(-)</strain>
    </source>
</reference>
<protein>
    <recommendedName>
        <fullName evidence="3">Las1-domain-containing protein</fullName>
    </recommendedName>
</protein>
<dbReference type="OrthoDB" id="10263222at2759"/>
<dbReference type="AlphaFoldDB" id="A0A162NHW8"/>
<evidence type="ECO:0000313" key="2">
    <source>
        <dbReference type="Proteomes" id="UP000077315"/>
    </source>
</evidence>
<dbReference type="EMBL" id="KV440979">
    <property type="protein sequence ID" value="OAD74408.1"/>
    <property type="molecule type" value="Genomic_DNA"/>
</dbReference>
<dbReference type="PANTHER" id="PTHR15002">
    <property type="entry name" value="RIBOSOMAL BIOGENESIS PROTEIN LAS1L"/>
    <property type="match status" value="1"/>
</dbReference>
<dbReference type="RefSeq" id="XP_018292448.1">
    <property type="nucleotide sequence ID" value="XM_018438431.1"/>
</dbReference>
<dbReference type="Proteomes" id="UP000077315">
    <property type="component" value="Unassembled WGS sequence"/>
</dbReference>
<dbReference type="VEuPathDB" id="FungiDB:PHYBLDRAFT_181203"/>
<dbReference type="GeneID" id="28999337"/>
<gene>
    <name evidence="1" type="ORF">PHYBLDRAFT_181203</name>
</gene>
<proteinExistence type="predicted"/>
<dbReference type="GO" id="GO:0000470">
    <property type="term" value="P:maturation of LSU-rRNA"/>
    <property type="evidence" value="ECO:0007669"/>
    <property type="project" value="TreeGrafter"/>
</dbReference>
<name>A0A162NHW8_PHYB8</name>
<evidence type="ECO:0008006" key="3">
    <source>
        <dbReference type="Google" id="ProtNLM"/>
    </source>
</evidence>
<accession>A0A162NHW8</accession>
<dbReference type="InterPro" id="IPR007174">
    <property type="entry name" value="Las1"/>
</dbReference>
<dbReference type="InParanoid" id="A0A162NHW8"/>
<dbReference type="PANTHER" id="PTHR15002:SF0">
    <property type="entry name" value="RIBOSOMAL BIOGENESIS PROTEIN LAS1L"/>
    <property type="match status" value="1"/>
</dbReference>
<dbReference type="GO" id="GO:0004519">
    <property type="term" value="F:endonuclease activity"/>
    <property type="evidence" value="ECO:0007669"/>
    <property type="project" value="InterPro"/>
</dbReference>
<dbReference type="FunCoup" id="A0A162NHW8">
    <property type="interactions" value="6"/>
</dbReference>
<sequence length="488" mass="55302">MRPLPRTVPWTSFNEFEQVYKWLYEDTEMAPELVELGIERVRAWSTRGNIPRAVESTAAFAQVRLRDRKGLGGHWLSQHELRMMYAMAFILSIEQFRFVNGIVDPAQTSTFALSIAAIAERLGLPLWFVELRHAGTHEHLPSLSVLRDGCDQALGWIHEFYWDITLKPEATAELSLETMNIVKAMLNDYKETRKAFLKELKSNARPDKTPMLNSLNKILRKMSPDMAKQGVVSLLVGIGGMVPAGKKKRASIENMSISEDLIKLWKPLIQELSSHFPGFEAALLATMMERIDVNSDFVLNEKLIYPSYGYGEEETASEDTLKTPSYLLTLTCWLRYFVEDSVQKSDRLFEGNILDDIVESCLRKPNYYTRSVLQAATTVDPELATSLKPFIQYIDRMLRANNKKSTETTDSIMEDESMKNELDTLSKQLQLVYGKTKSAETTVEANVEQDNASPWGLYDASAWKSCPIGCLPNGTVPCLDLPIAMEEN</sequence>
<dbReference type="STRING" id="763407.A0A162NHW8"/>
<evidence type="ECO:0000313" key="1">
    <source>
        <dbReference type="EMBL" id="OAD74408.1"/>
    </source>
</evidence>
<dbReference type="GO" id="GO:0000460">
    <property type="term" value="P:maturation of 5.8S rRNA"/>
    <property type="evidence" value="ECO:0007669"/>
    <property type="project" value="TreeGrafter"/>
</dbReference>
<keyword evidence="2" id="KW-1185">Reference proteome</keyword>
<organism evidence="1 2">
    <name type="scientific">Phycomyces blakesleeanus (strain ATCC 8743b / DSM 1359 / FGSC 10004 / NBRC 33097 / NRRL 1555)</name>
    <dbReference type="NCBI Taxonomy" id="763407"/>
    <lineage>
        <taxon>Eukaryota</taxon>
        <taxon>Fungi</taxon>
        <taxon>Fungi incertae sedis</taxon>
        <taxon>Mucoromycota</taxon>
        <taxon>Mucoromycotina</taxon>
        <taxon>Mucoromycetes</taxon>
        <taxon>Mucorales</taxon>
        <taxon>Phycomycetaceae</taxon>
        <taxon>Phycomyces</taxon>
    </lineage>
</organism>
<dbReference type="GO" id="GO:0090730">
    <property type="term" value="C:Las1 complex"/>
    <property type="evidence" value="ECO:0007669"/>
    <property type="project" value="InterPro"/>
</dbReference>